<evidence type="ECO:0000256" key="4">
    <source>
        <dbReference type="ARBA" id="ARBA00022701"/>
    </source>
</evidence>
<comment type="similarity">
    <text evidence="2">Belongs to the TUBGCP family.</text>
</comment>
<gene>
    <name evidence="7" type="ORF">QR98_0085510</name>
</gene>
<sequence>MEFEMILGFVLLQRGDFYESLVDYLLPLLKKPSEEIINTMNANSNNQLKIFNIFMVNSKLIDLNQLYKIDSLMFDNFDLHENLQFTFNNSKNIMKHHLGWDCFSVRYKFTKNVYRIMLDDQLHRYERLFKQLFYMKRVLFSIRKAQHQVMHFNSIYKRANPDPKRKSFSSLTPKMSKLVKCTDILGVK</sequence>
<comment type="subcellular location">
    <subcellularLocation>
        <location evidence="1">Cytoplasm</location>
        <location evidence="1">Cytoskeleton</location>
    </subcellularLocation>
</comment>
<evidence type="ECO:0000256" key="3">
    <source>
        <dbReference type="ARBA" id="ARBA00022490"/>
    </source>
</evidence>
<evidence type="ECO:0000256" key="5">
    <source>
        <dbReference type="ARBA" id="ARBA00023212"/>
    </source>
</evidence>
<dbReference type="GO" id="GO:0005874">
    <property type="term" value="C:microtubule"/>
    <property type="evidence" value="ECO:0007669"/>
    <property type="project" value="UniProtKB-KW"/>
</dbReference>
<accession>A0A132AHG8</accession>
<dbReference type="Proteomes" id="UP000616769">
    <property type="component" value="Unassembled WGS sequence"/>
</dbReference>
<evidence type="ECO:0000313" key="7">
    <source>
        <dbReference type="EMBL" id="KPM10005.1"/>
    </source>
</evidence>
<dbReference type="VEuPathDB" id="VectorBase:SSCA001975"/>
<comment type="caution">
    <text evidence="7">The sequence shown here is derived from an EMBL/GenBank/DDBJ whole genome shotgun (WGS) entry which is preliminary data.</text>
</comment>
<feature type="domain" description="Gamma tubulin complex component C-terminal" evidence="6">
    <location>
        <begin position="7"/>
        <end position="153"/>
    </location>
</feature>
<dbReference type="Pfam" id="PF04130">
    <property type="entry name" value="GCP_C_terminal"/>
    <property type="match status" value="1"/>
</dbReference>
<dbReference type="Gene3D" id="1.20.120.1900">
    <property type="entry name" value="Gamma-tubulin complex, C-terminal domain"/>
    <property type="match status" value="1"/>
</dbReference>
<reference evidence="7 8" key="1">
    <citation type="journal article" date="2015" name="Parasit. Vectors">
        <title>Draft genome of the scabies mite.</title>
        <authorList>
            <person name="Rider S.D.Jr."/>
            <person name="Morgan M.S."/>
            <person name="Arlian L.G."/>
        </authorList>
    </citation>
    <scope>NUCLEOTIDE SEQUENCE [LARGE SCALE GENOMIC DNA]</scope>
    <source>
        <strain evidence="7">Arlian Lab</strain>
    </source>
</reference>
<keyword evidence="3" id="KW-0963">Cytoplasm</keyword>
<keyword evidence="4" id="KW-0493">Microtubule</keyword>
<evidence type="ECO:0000256" key="1">
    <source>
        <dbReference type="ARBA" id="ARBA00004245"/>
    </source>
</evidence>
<evidence type="ECO:0000259" key="6">
    <source>
        <dbReference type="Pfam" id="PF04130"/>
    </source>
</evidence>
<proteinExistence type="inferred from homology"/>
<name>A0A132AHG8_SARSC</name>
<dbReference type="GO" id="GO:0043015">
    <property type="term" value="F:gamma-tubulin binding"/>
    <property type="evidence" value="ECO:0007669"/>
    <property type="project" value="InterPro"/>
</dbReference>
<dbReference type="AlphaFoldDB" id="A0A132AHG8"/>
<organism evidence="7 8">
    <name type="scientific">Sarcoptes scabiei</name>
    <name type="common">Itch mite</name>
    <name type="synonym">Acarus scabiei</name>
    <dbReference type="NCBI Taxonomy" id="52283"/>
    <lineage>
        <taxon>Eukaryota</taxon>
        <taxon>Metazoa</taxon>
        <taxon>Ecdysozoa</taxon>
        <taxon>Arthropoda</taxon>
        <taxon>Chelicerata</taxon>
        <taxon>Arachnida</taxon>
        <taxon>Acari</taxon>
        <taxon>Acariformes</taxon>
        <taxon>Sarcoptiformes</taxon>
        <taxon>Astigmata</taxon>
        <taxon>Psoroptidia</taxon>
        <taxon>Sarcoptoidea</taxon>
        <taxon>Sarcoptidae</taxon>
        <taxon>Sarcoptinae</taxon>
        <taxon>Sarcoptes</taxon>
    </lineage>
</organism>
<keyword evidence="5" id="KW-0206">Cytoskeleton</keyword>
<protein>
    <submittedName>
        <fullName evidence="7">Spc97-like protein</fullName>
    </submittedName>
</protein>
<dbReference type="OrthoDB" id="5860513at2759"/>
<dbReference type="InterPro" id="IPR042241">
    <property type="entry name" value="GCP_C_sf"/>
</dbReference>
<dbReference type="InterPro" id="IPR040457">
    <property type="entry name" value="GCP_C"/>
</dbReference>
<evidence type="ECO:0000313" key="8">
    <source>
        <dbReference type="Proteomes" id="UP000616769"/>
    </source>
</evidence>
<dbReference type="EMBL" id="JXLN01014379">
    <property type="protein sequence ID" value="KPM10005.1"/>
    <property type="molecule type" value="Genomic_DNA"/>
</dbReference>
<evidence type="ECO:0000256" key="2">
    <source>
        <dbReference type="ARBA" id="ARBA00010337"/>
    </source>
</evidence>